<keyword evidence="6" id="KW-1185">Reference proteome</keyword>
<dbReference type="CDD" id="cd07053">
    <property type="entry name" value="BMC_PduT_repeat1"/>
    <property type="match status" value="1"/>
</dbReference>
<dbReference type="InterPro" id="IPR050575">
    <property type="entry name" value="BMC_shell"/>
</dbReference>
<dbReference type="Proteomes" id="UP000250003">
    <property type="component" value="Chromosome"/>
</dbReference>
<dbReference type="SMART" id="SM00877">
    <property type="entry name" value="BMC"/>
    <property type="match status" value="2"/>
</dbReference>
<dbReference type="PIRSF" id="PIRSF034834">
    <property type="entry name" value="PduT"/>
    <property type="match status" value="1"/>
</dbReference>
<dbReference type="InterPro" id="IPR037233">
    <property type="entry name" value="CcmK-like_sf"/>
</dbReference>
<dbReference type="PANTHER" id="PTHR33941">
    <property type="entry name" value="PROPANEDIOL UTILIZATION PROTEIN PDUA"/>
    <property type="match status" value="1"/>
</dbReference>
<dbReference type="PROSITE" id="PS51930">
    <property type="entry name" value="BMC_2"/>
    <property type="match status" value="2"/>
</dbReference>
<dbReference type="Pfam" id="PF00936">
    <property type="entry name" value="BMC"/>
    <property type="match status" value="2"/>
</dbReference>
<dbReference type="InterPro" id="IPR000249">
    <property type="entry name" value="BMC_dom"/>
</dbReference>
<evidence type="ECO:0000256" key="1">
    <source>
        <dbReference type="ARBA" id="ARBA00024322"/>
    </source>
</evidence>
<dbReference type="InterPro" id="IPR011238">
    <property type="entry name" value="Micro_shell_prot_PduT"/>
</dbReference>
<protein>
    <submittedName>
        <fullName evidence="5">Propanediol utilization protein</fullName>
    </submittedName>
</protein>
<organism evidence="5 6">
    <name type="scientific">Blautia argi</name>
    <dbReference type="NCBI Taxonomy" id="1912897"/>
    <lineage>
        <taxon>Bacteria</taxon>
        <taxon>Bacillati</taxon>
        <taxon>Bacillota</taxon>
        <taxon>Clostridia</taxon>
        <taxon>Lachnospirales</taxon>
        <taxon>Lachnospiraceae</taxon>
        <taxon>Blautia</taxon>
    </lineage>
</organism>
<comment type="subcellular location">
    <subcellularLocation>
        <location evidence="1">Bacterial microcompartment</location>
    </subcellularLocation>
</comment>
<feature type="domain" description="BMC" evidence="4">
    <location>
        <begin position="4"/>
        <end position="86"/>
    </location>
</feature>
<dbReference type="AlphaFoldDB" id="A0A2Z4U824"/>
<name>A0A2Z4U824_9FIRM</name>
<feature type="domain" description="BMC" evidence="4">
    <location>
        <begin position="96"/>
        <end position="179"/>
    </location>
</feature>
<dbReference type="Gene3D" id="3.30.70.1710">
    <property type="match status" value="2"/>
</dbReference>
<dbReference type="RefSeq" id="WP_111918140.1">
    <property type="nucleotide sequence ID" value="NZ_CAUWHR010000003.1"/>
</dbReference>
<dbReference type="InterPro" id="IPR044872">
    <property type="entry name" value="CcmK/CsoS1_BMC"/>
</dbReference>
<comment type="similarity">
    <text evidence="3">Belongs to the bacterial microcompartments protein family.</text>
</comment>
<evidence type="ECO:0000256" key="2">
    <source>
        <dbReference type="ARBA" id="ARBA00024446"/>
    </source>
</evidence>
<dbReference type="KEGG" id="blau:DQQ01_02485"/>
<dbReference type="OrthoDB" id="9791973at2"/>
<dbReference type="SUPFAM" id="SSF143414">
    <property type="entry name" value="CcmK-like"/>
    <property type="match status" value="2"/>
</dbReference>
<evidence type="ECO:0000256" key="3">
    <source>
        <dbReference type="PROSITE-ProRule" id="PRU01278"/>
    </source>
</evidence>
<dbReference type="GO" id="GO:0031469">
    <property type="term" value="C:bacterial microcompartment"/>
    <property type="evidence" value="ECO:0007669"/>
    <property type="project" value="UniProtKB-SubCell"/>
</dbReference>
<evidence type="ECO:0000313" key="6">
    <source>
        <dbReference type="Proteomes" id="UP000250003"/>
    </source>
</evidence>
<accession>A0A2Z4U824</accession>
<sequence>MGKAIGMVELSSIARGIETSDFMVKAAQVDLIRSSTVCPGKYIIIVGGDTGDVKAAMEEGLAKGGAYVVDSLRISNVHEQLIPALTGTVTVENPGAVGVLEFYSVASAILAADEAAKAANITLIEVRIGYAIGGKGFVTLTGDVGAVRAAVAAAKQDKDLYVESTVIPRPSPQVFQSLL</sequence>
<keyword evidence="2" id="KW-1283">Bacterial microcompartment</keyword>
<dbReference type="PANTHER" id="PTHR33941:SF11">
    <property type="entry name" value="BACTERIAL MICROCOMPARTMENT SHELL PROTEIN PDUJ"/>
    <property type="match status" value="1"/>
</dbReference>
<gene>
    <name evidence="5" type="ORF">DQQ01_02485</name>
</gene>
<reference evidence="6" key="1">
    <citation type="submission" date="2018-06" db="EMBL/GenBank/DDBJ databases">
        <title>Description of Blautia argi sp. nov., a new anaerobic isolated from dog feces.</title>
        <authorList>
            <person name="Chang Y.-H."/>
            <person name="Paek J."/>
            <person name="Shin Y."/>
        </authorList>
    </citation>
    <scope>NUCLEOTIDE SEQUENCE [LARGE SCALE GENOMIC DNA]</scope>
    <source>
        <strain evidence="6">KCTC 15426</strain>
    </source>
</reference>
<proteinExistence type="inferred from homology"/>
<evidence type="ECO:0000313" key="5">
    <source>
        <dbReference type="EMBL" id="AWY97205.1"/>
    </source>
</evidence>
<dbReference type="EMBL" id="CP030280">
    <property type="protein sequence ID" value="AWY97205.1"/>
    <property type="molecule type" value="Genomic_DNA"/>
</dbReference>
<evidence type="ECO:0000259" key="4">
    <source>
        <dbReference type="PROSITE" id="PS51930"/>
    </source>
</evidence>